<dbReference type="AlphaFoldDB" id="A0AAN8LV78"/>
<sequence>MENIKAVNSSQQNDPASVQQNDTQIGIQHEISTGQQQNTLISQRVWPSVFRLPELLLKGKLENKMYYLHRPTARSKWRSQIV</sequence>
<gene>
    <name evidence="2" type="ORF">J4Q44_G00136210</name>
</gene>
<organism evidence="2 3">
    <name type="scientific">Coregonus suidteri</name>
    <dbReference type="NCBI Taxonomy" id="861788"/>
    <lineage>
        <taxon>Eukaryota</taxon>
        <taxon>Metazoa</taxon>
        <taxon>Chordata</taxon>
        <taxon>Craniata</taxon>
        <taxon>Vertebrata</taxon>
        <taxon>Euteleostomi</taxon>
        <taxon>Actinopterygii</taxon>
        <taxon>Neopterygii</taxon>
        <taxon>Teleostei</taxon>
        <taxon>Protacanthopterygii</taxon>
        <taxon>Salmoniformes</taxon>
        <taxon>Salmonidae</taxon>
        <taxon>Coregoninae</taxon>
        <taxon>Coregonus</taxon>
    </lineage>
</organism>
<proteinExistence type="predicted"/>
<evidence type="ECO:0000313" key="3">
    <source>
        <dbReference type="Proteomes" id="UP001356427"/>
    </source>
</evidence>
<evidence type="ECO:0000256" key="1">
    <source>
        <dbReference type="SAM" id="MobiDB-lite"/>
    </source>
</evidence>
<dbReference type="Proteomes" id="UP001356427">
    <property type="component" value="Unassembled WGS sequence"/>
</dbReference>
<comment type="caution">
    <text evidence="2">The sequence shown here is derived from an EMBL/GenBank/DDBJ whole genome shotgun (WGS) entry which is preliminary data.</text>
</comment>
<evidence type="ECO:0000313" key="2">
    <source>
        <dbReference type="EMBL" id="KAK6316097.1"/>
    </source>
</evidence>
<name>A0AAN8LV78_9TELE</name>
<feature type="region of interest" description="Disordered" evidence="1">
    <location>
        <begin position="1"/>
        <end position="23"/>
    </location>
</feature>
<reference evidence="2 3" key="1">
    <citation type="submission" date="2021-04" db="EMBL/GenBank/DDBJ databases">
        <authorList>
            <person name="De Guttry C."/>
            <person name="Zahm M."/>
            <person name="Klopp C."/>
            <person name="Cabau C."/>
            <person name="Louis A."/>
            <person name="Berthelot C."/>
            <person name="Parey E."/>
            <person name="Roest Crollius H."/>
            <person name="Montfort J."/>
            <person name="Robinson-Rechavi M."/>
            <person name="Bucao C."/>
            <person name="Bouchez O."/>
            <person name="Gislard M."/>
            <person name="Lluch J."/>
            <person name="Milhes M."/>
            <person name="Lampietro C."/>
            <person name="Lopez Roques C."/>
            <person name="Donnadieu C."/>
            <person name="Braasch I."/>
            <person name="Desvignes T."/>
            <person name="Postlethwait J."/>
            <person name="Bobe J."/>
            <person name="Wedekind C."/>
            <person name="Guiguen Y."/>
        </authorList>
    </citation>
    <scope>NUCLEOTIDE SEQUENCE [LARGE SCALE GENOMIC DNA]</scope>
    <source>
        <strain evidence="2">Cs_M1</strain>
        <tissue evidence="2">Blood</tissue>
    </source>
</reference>
<dbReference type="EMBL" id="JAGTTL010000011">
    <property type="protein sequence ID" value="KAK6316097.1"/>
    <property type="molecule type" value="Genomic_DNA"/>
</dbReference>
<keyword evidence="3" id="KW-1185">Reference proteome</keyword>
<accession>A0AAN8LV78</accession>
<protein>
    <submittedName>
        <fullName evidence="2">Uncharacterized protein</fullName>
    </submittedName>
</protein>